<proteinExistence type="predicted"/>
<keyword evidence="4" id="KW-1185">Reference proteome</keyword>
<accession>A0A6G0WYN2</accession>
<dbReference type="EMBL" id="VJMJ01000130">
    <property type="protein sequence ID" value="KAF0732662.1"/>
    <property type="molecule type" value="Genomic_DNA"/>
</dbReference>
<keyword evidence="1" id="KW-0175">Coiled coil</keyword>
<comment type="caution">
    <text evidence="3">The sequence shown here is derived from an EMBL/GenBank/DDBJ whole genome shotgun (WGS) entry which is preliminary data.</text>
</comment>
<organism evidence="3 4">
    <name type="scientific">Aphanomyces euteiches</name>
    <dbReference type="NCBI Taxonomy" id="100861"/>
    <lineage>
        <taxon>Eukaryota</taxon>
        <taxon>Sar</taxon>
        <taxon>Stramenopiles</taxon>
        <taxon>Oomycota</taxon>
        <taxon>Saprolegniomycetes</taxon>
        <taxon>Saprolegniales</taxon>
        <taxon>Verrucalvaceae</taxon>
        <taxon>Aphanomyces</taxon>
    </lineage>
</organism>
<feature type="coiled-coil region" evidence="1">
    <location>
        <begin position="46"/>
        <end position="84"/>
    </location>
</feature>
<sequence>MTSPVHLLPRGRSWGEDMQIYKTSKAVLPWRPEQQTPVRHITRYEKSREEREYDLIRAQYRDVKREAATKAKEMKDQMAALADAKVKQSQFVPKFNIINHSSSEAESVDNMPRPPNTRVGYNIVNHVNLDVPPVQVAPSSPLGKKMVNSRHLARPFSVISNKYHSNHDARFEEELTRAKETATTKFLETHDFNPLLVRYYDHEKENTFLLERQARQKIHGVDRDDKLPHGEQYCASRLYNLVNHTVLRPEKFEMVSNVGNRRLNVIKSTQINKEIHKRAEALDERTMLRALNRISHARNDQTYVHGYDPITNQPFDGRLRKARVPVRTQPKPKAWNRVERPTRAVEPLPAIESTPVSALRPIQPEILYISHDTPIDPGGASVAPAAMNNQRSSDH</sequence>
<protein>
    <submittedName>
        <fullName evidence="3">Uncharacterized protein</fullName>
    </submittedName>
</protein>
<evidence type="ECO:0000256" key="1">
    <source>
        <dbReference type="SAM" id="Coils"/>
    </source>
</evidence>
<evidence type="ECO:0000313" key="3">
    <source>
        <dbReference type="EMBL" id="KAF0732662.1"/>
    </source>
</evidence>
<evidence type="ECO:0000256" key="2">
    <source>
        <dbReference type="SAM" id="MobiDB-lite"/>
    </source>
</evidence>
<name>A0A6G0WYN2_9STRA</name>
<dbReference type="AlphaFoldDB" id="A0A6G0WYN2"/>
<evidence type="ECO:0000313" key="4">
    <source>
        <dbReference type="Proteomes" id="UP000481153"/>
    </source>
</evidence>
<dbReference type="VEuPathDB" id="FungiDB:AeMF1_004869"/>
<dbReference type="Proteomes" id="UP000481153">
    <property type="component" value="Unassembled WGS sequence"/>
</dbReference>
<reference evidence="3 4" key="1">
    <citation type="submission" date="2019-07" db="EMBL/GenBank/DDBJ databases">
        <title>Genomics analysis of Aphanomyces spp. identifies a new class of oomycete effector associated with host adaptation.</title>
        <authorList>
            <person name="Gaulin E."/>
        </authorList>
    </citation>
    <scope>NUCLEOTIDE SEQUENCE [LARGE SCALE GENOMIC DNA]</scope>
    <source>
        <strain evidence="3 4">ATCC 201684</strain>
    </source>
</reference>
<feature type="region of interest" description="Disordered" evidence="2">
    <location>
        <begin position="371"/>
        <end position="395"/>
    </location>
</feature>
<gene>
    <name evidence="3" type="ORF">Ae201684_010369</name>
</gene>